<dbReference type="Gene3D" id="3.30.565.10">
    <property type="entry name" value="Histidine kinase-like ATPase, C-terminal domain"/>
    <property type="match status" value="1"/>
</dbReference>
<dbReference type="PROSITE" id="PS50109">
    <property type="entry name" value="HIS_KIN"/>
    <property type="match status" value="1"/>
</dbReference>
<evidence type="ECO:0000256" key="13">
    <source>
        <dbReference type="ARBA" id="ARBA00022840"/>
    </source>
</evidence>
<evidence type="ECO:0000256" key="7">
    <source>
        <dbReference type="ARBA" id="ARBA00022553"/>
    </source>
</evidence>
<organism evidence="20 21">
    <name type="scientific">Phyllobacterium endophyticum</name>
    <dbReference type="NCBI Taxonomy" id="1149773"/>
    <lineage>
        <taxon>Bacteria</taxon>
        <taxon>Pseudomonadati</taxon>
        <taxon>Pseudomonadota</taxon>
        <taxon>Alphaproteobacteria</taxon>
        <taxon>Hyphomicrobiales</taxon>
        <taxon>Phyllobacteriaceae</taxon>
        <taxon>Phyllobacterium</taxon>
    </lineage>
</organism>
<dbReference type="Gene3D" id="1.10.287.130">
    <property type="match status" value="1"/>
</dbReference>
<dbReference type="PANTHER" id="PTHR45453">
    <property type="entry name" value="PHOSPHATE REGULON SENSOR PROTEIN PHOR"/>
    <property type="match status" value="1"/>
</dbReference>
<evidence type="ECO:0000256" key="16">
    <source>
        <dbReference type="ARBA" id="ARBA00023136"/>
    </source>
</evidence>
<dbReference type="CDD" id="cd00130">
    <property type="entry name" value="PAS"/>
    <property type="match status" value="1"/>
</dbReference>
<keyword evidence="21" id="KW-1185">Reference proteome</keyword>
<keyword evidence="8" id="KW-0592">Phosphate transport</keyword>
<dbReference type="FunFam" id="3.30.565.10:FF:000006">
    <property type="entry name" value="Sensor histidine kinase WalK"/>
    <property type="match status" value="1"/>
</dbReference>
<evidence type="ECO:0000259" key="19">
    <source>
        <dbReference type="PROSITE" id="PS50109"/>
    </source>
</evidence>
<dbReference type="GO" id="GO:0000155">
    <property type="term" value="F:phosphorelay sensor kinase activity"/>
    <property type="evidence" value="ECO:0007669"/>
    <property type="project" value="InterPro"/>
</dbReference>
<keyword evidence="16 18" id="KW-0472">Membrane</keyword>
<dbReference type="GO" id="GO:0005886">
    <property type="term" value="C:plasma membrane"/>
    <property type="evidence" value="ECO:0007669"/>
    <property type="project" value="UniProtKB-SubCell"/>
</dbReference>
<dbReference type="InterPro" id="IPR000014">
    <property type="entry name" value="PAS"/>
</dbReference>
<dbReference type="AlphaFoldDB" id="A0A2P7B0S7"/>
<keyword evidence="14 18" id="KW-1133">Transmembrane helix</keyword>
<comment type="catalytic activity">
    <reaction evidence="1">
        <text>ATP + protein L-histidine = ADP + protein N-phospho-L-histidine.</text>
        <dbReference type="EC" id="2.7.13.3"/>
    </reaction>
</comment>
<dbReference type="NCBIfam" id="TIGR02966">
    <property type="entry name" value="phoR_proteo"/>
    <property type="match status" value="1"/>
</dbReference>
<feature type="transmembrane region" description="Helical" evidence="18">
    <location>
        <begin position="43"/>
        <end position="64"/>
    </location>
</feature>
<dbReference type="Pfam" id="PF08448">
    <property type="entry name" value="PAS_4"/>
    <property type="match status" value="1"/>
</dbReference>
<dbReference type="SUPFAM" id="SSF55874">
    <property type="entry name" value="ATPase domain of HSP90 chaperone/DNA topoisomerase II/histidine kinase"/>
    <property type="match status" value="1"/>
</dbReference>
<proteinExistence type="predicted"/>
<evidence type="ECO:0000256" key="4">
    <source>
        <dbReference type="ARBA" id="ARBA00019665"/>
    </source>
</evidence>
<accession>A0A2P7B0S7</accession>
<dbReference type="RefSeq" id="WP_106715377.1">
    <property type="nucleotide sequence ID" value="NZ_JACHXT010000004.1"/>
</dbReference>
<evidence type="ECO:0000256" key="1">
    <source>
        <dbReference type="ARBA" id="ARBA00000085"/>
    </source>
</evidence>
<dbReference type="InterPro" id="IPR036890">
    <property type="entry name" value="HATPase_C_sf"/>
</dbReference>
<keyword evidence="10 18" id="KW-0812">Transmembrane</keyword>
<evidence type="ECO:0000256" key="3">
    <source>
        <dbReference type="ARBA" id="ARBA00012438"/>
    </source>
</evidence>
<dbReference type="InterPro" id="IPR003661">
    <property type="entry name" value="HisK_dim/P_dom"/>
</dbReference>
<dbReference type="InterPro" id="IPR005467">
    <property type="entry name" value="His_kinase_dom"/>
</dbReference>
<keyword evidence="15" id="KW-0902">Two-component regulatory system</keyword>
<comment type="subcellular location">
    <subcellularLocation>
        <location evidence="2">Cell membrane</location>
    </subcellularLocation>
</comment>
<keyword evidence="7" id="KW-0597">Phosphoprotein</keyword>
<dbReference type="InterPro" id="IPR014310">
    <property type="entry name" value="Sig_transdc_His_kinase_PhoR"/>
</dbReference>
<dbReference type="Pfam" id="PF00512">
    <property type="entry name" value="HisKA"/>
    <property type="match status" value="1"/>
</dbReference>
<dbReference type="SUPFAM" id="SSF47384">
    <property type="entry name" value="Homodimeric domain of signal transducing histidine kinase"/>
    <property type="match status" value="1"/>
</dbReference>
<dbReference type="PRINTS" id="PR00344">
    <property type="entry name" value="BCTRLSENSOR"/>
</dbReference>
<keyword evidence="6" id="KW-1003">Cell membrane</keyword>
<dbReference type="GO" id="GO:0005524">
    <property type="term" value="F:ATP binding"/>
    <property type="evidence" value="ECO:0007669"/>
    <property type="project" value="UniProtKB-KW"/>
</dbReference>
<dbReference type="Gene3D" id="3.30.450.20">
    <property type="entry name" value="PAS domain"/>
    <property type="match status" value="1"/>
</dbReference>
<evidence type="ECO:0000256" key="6">
    <source>
        <dbReference type="ARBA" id="ARBA00022475"/>
    </source>
</evidence>
<dbReference type="EMBL" id="PGGN01000001">
    <property type="protein sequence ID" value="PSH60063.1"/>
    <property type="molecule type" value="Genomic_DNA"/>
</dbReference>
<comment type="function">
    <text evidence="17">Member of the two-component regulatory system PhoR/PhoB involved in the phosphate regulon genes expression. PhoR may function as a membrane-associated protein kinase that phosphorylates PhoB in response to environmental signals.</text>
</comment>
<evidence type="ECO:0000256" key="14">
    <source>
        <dbReference type="ARBA" id="ARBA00022989"/>
    </source>
</evidence>
<dbReference type="InterPro" id="IPR004358">
    <property type="entry name" value="Sig_transdc_His_kin-like_C"/>
</dbReference>
<dbReference type="SMART" id="SM00388">
    <property type="entry name" value="HisKA"/>
    <property type="match status" value="1"/>
</dbReference>
<evidence type="ECO:0000313" key="20">
    <source>
        <dbReference type="EMBL" id="PSH60063.1"/>
    </source>
</evidence>
<evidence type="ECO:0000256" key="17">
    <source>
        <dbReference type="ARBA" id="ARBA00025207"/>
    </source>
</evidence>
<evidence type="ECO:0000256" key="5">
    <source>
        <dbReference type="ARBA" id="ARBA00022448"/>
    </source>
</evidence>
<dbReference type="InterPro" id="IPR035965">
    <property type="entry name" value="PAS-like_dom_sf"/>
</dbReference>
<dbReference type="Pfam" id="PF02518">
    <property type="entry name" value="HATPase_c"/>
    <property type="match status" value="1"/>
</dbReference>
<feature type="domain" description="Histidine kinase" evidence="19">
    <location>
        <begin position="203"/>
        <end position="421"/>
    </location>
</feature>
<dbReference type="InterPro" id="IPR003594">
    <property type="entry name" value="HATPase_dom"/>
</dbReference>
<keyword evidence="13" id="KW-0067">ATP-binding</keyword>
<evidence type="ECO:0000256" key="11">
    <source>
        <dbReference type="ARBA" id="ARBA00022741"/>
    </source>
</evidence>
<dbReference type="OrthoDB" id="9813151at2"/>
<dbReference type="InterPro" id="IPR013656">
    <property type="entry name" value="PAS_4"/>
</dbReference>
<dbReference type="FunFam" id="1.10.287.130:FF:000008">
    <property type="entry name" value="Two-component sensor histidine kinase"/>
    <property type="match status" value="1"/>
</dbReference>
<keyword evidence="9" id="KW-0808">Transferase</keyword>
<evidence type="ECO:0000256" key="2">
    <source>
        <dbReference type="ARBA" id="ARBA00004236"/>
    </source>
</evidence>
<evidence type="ECO:0000313" key="21">
    <source>
        <dbReference type="Proteomes" id="UP000241158"/>
    </source>
</evidence>
<reference evidence="21" key="1">
    <citation type="submission" date="2017-11" db="EMBL/GenBank/DDBJ databases">
        <authorList>
            <person name="Kuznetsova I."/>
            <person name="Sazanova A."/>
            <person name="Chirak E."/>
            <person name="Safronova V."/>
            <person name="Willems A."/>
        </authorList>
    </citation>
    <scope>NUCLEOTIDE SEQUENCE [LARGE SCALE GENOMIC DNA]</scope>
    <source>
        <strain evidence="21">PEPV15</strain>
    </source>
</reference>
<sequence>MTIWGPEGLALRQRAMDRLFQARFLLGAAAFITALVLSSGASWWLSFGILMMVYLAIIVLSAALPRTADPYANANFNEPAVFRLSGQQLAAQLPDPLIIFDHAGTILFVNPAANGAFPPLARGGALLMHFRAPEMQTLVQAVMADALPRSVDYFERVPVERWYRATVLLLDQAGGANRQYLLSFRDQTEAHRLERMRSDFIANASHELRTPLASLSGFIETLRGPARNDEAARDNFLEIMQKQAERMARLIDDLLSLSRIEMKAHIAVKDQVDLTTVLNHVADSLKPLATNLGVEIERHIEPGPVSVLGDRDELTQVFQNLIENACKYGQSGKKIIVELKRAGESIKASVQDFGPGIPDEHIPRLTERFYRVSLETSRAQKGTGLGLAIVKHILTRHRARLVVRSKVGEGSSFTVMFEPQKLERT</sequence>
<evidence type="ECO:0000256" key="12">
    <source>
        <dbReference type="ARBA" id="ARBA00022777"/>
    </source>
</evidence>
<name>A0A2P7B0S7_9HYPH</name>
<feature type="transmembrane region" description="Helical" evidence="18">
    <location>
        <begin position="20"/>
        <end position="37"/>
    </location>
</feature>
<evidence type="ECO:0000256" key="9">
    <source>
        <dbReference type="ARBA" id="ARBA00022679"/>
    </source>
</evidence>
<gene>
    <name evidence="20" type="primary">phoR</name>
    <name evidence="20" type="ORF">CU100_04935</name>
</gene>
<keyword evidence="11" id="KW-0547">Nucleotide-binding</keyword>
<protein>
    <recommendedName>
        <fullName evidence="4">Phosphate regulon sensor protein PhoR</fullName>
        <ecNumber evidence="3">2.7.13.3</ecNumber>
    </recommendedName>
</protein>
<dbReference type="Proteomes" id="UP000241158">
    <property type="component" value="Unassembled WGS sequence"/>
</dbReference>
<dbReference type="InterPro" id="IPR050351">
    <property type="entry name" value="BphY/WalK/GraS-like"/>
</dbReference>
<keyword evidence="5" id="KW-0813">Transport</keyword>
<dbReference type="PANTHER" id="PTHR45453:SF1">
    <property type="entry name" value="PHOSPHATE REGULON SENSOR PROTEIN PHOR"/>
    <property type="match status" value="1"/>
</dbReference>
<dbReference type="GO" id="GO:0016036">
    <property type="term" value="P:cellular response to phosphate starvation"/>
    <property type="evidence" value="ECO:0007669"/>
    <property type="project" value="TreeGrafter"/>
</dbReference>
<evidence type="ECO:0000256" key="15">
    <source>
        <dbReference type="ARBA" id="ARBA00023012"/>
    </source>
</evidence>
<dbReference type="CDD" id="cd00082">
    <property type="entry name" value="HisKA"/>
    <property type="match status" value="1"/>
</dbReference>
<evidence type="ECO:0000256" key="10">
    <source>
        <dbReference type="ARBA" id="ARBA00022692"/>
    </source>
</evidence>
<keyword evidence="12 20" id="KW-0418">Kinase</keyword>
<dbReference type="SMART" id="SM00387">
    <property type="entry name" value="HATPase_c"/>
    <property type="match status" value="1"/>
</dbReference>
<comment type="caution">
    <text evidence="20">The sequence shown here is derived from an EMBL/GenBank/DDBJ whole genome shotgun (WGS) entry which is preliminary data.</text>
</comment>
<dbReference type="GO" id="GO:0004721">
    <property type="term" value="F:phosphoprotein phosphatase activity"/>
    <property type="evidence" value="ECO:0007669"/>
    <property type="project" value="TreeGrafter"/>
</dbReference>
<dbReference type="SUPFAM" id="SSF55785">
    <property type="entry name" value="PYP-like sensor domain (PAS domain)"/>
    <property type="match status" value="1"/>
</dbReference>
<dbReference type="GO" id="GO:0006817">
    <property type="term" value="P:phosphate ion transport"/>
    <property type="evidence" value="ECO:0007669"/>
    <property type="project" value="UniProtKB-KW"/>
</dbReference>
<dbReference type="InterPro" id="IPR036097">
    <property type="entry name" value="HisK_dim/P_sf"/>
</dbReference>
<evidence type="ECO:0000256" key="18">
    <source>
        <dbReference type="SAM" id="Phobius"/>
    </source>
</evidence>
<evidence type="ECO:0000256" key="8">
    <source>
        <dbReference type="ARBA" id="ARBA00022592"/>
    </source>
</evidence>
<dbReference type="EC" id="2.7.13.3" evidence="3"/>